<dbReference type="InterPro" id="IPR015422">
    <property type="entry name" value="PyrdxlP-dep_Trfase_small"/>
</dbReference>
<comment type="caution">
    <text evidence="8">The sequence shown here is derived from an EMBL/GenBank/DDBJ whole genome shotgun (WGS) entry which is preliminary data.</text>
</comment>
<dbReference type="Pfam" id="PF00155">
    <property type="entry name" value="Aminotran_1_2"/>
    <property type="match status" value="1"/>
</dbReference>
<evidence type="ECO:0000256" key="6">
    <source>
        <dbReference type="SAM" id="SignalP"/>
    </source>
</evidence>
<feature type="signal peptide" evidence="6">
    <location>
        <begin position="1"/>
        <end position="36"/>
    </location>
</feature>
<sequence length="390" mass="42229">MAKSDAPNTQRRQFLKLSGALAGGAALTGLSSVAVAKSSEASKSFTPPTADKPIRICWNENPLGMSPKAQEVARATVTLGNRYPMGDMVTLQKMLADEHGVPADHVLLTAGATEGIRAAVEALASPDVQLVVPELTFDAAEAGAKVNGITKITRIPMLKDWGIDLAAMKKAVADYNGPSLVYVVNPNNPTGAIVKAGDIEAWINSKPANTMFLMDEAYAEFADDPNFRSVSPLLKAGAQNIVLLKTFSKLFAMAGMRVGWVVSTPEVIGKIRDKTASNMLNFPAVKAAIASLEDKPFITYSRQSNETARKILLEAFHKLNIEYVPSNTNFIFQKLDVPLKDYQEHMKQAGILVGRAFPPADEYCRVSLGTPEEMTFVAQTLLDFRKKGWV</sequence>
<dbReference type="NCBIfam" id="TIGR01409">
    <property type="entry name" value="TAT_signal_seq"/>
    <property type="match status" value="1"/>
</dbReference>
<evidence type="ECO:0000256" key="3">
    <source>
        <dbReference type="ARBA" id="ARBA00022679"/>
    </source>
</evidence>
<reference evidence="9" key="2">
    <citation type="submission" date="2023-07" db="EMBL/GenBank/DDBJ databases">
        <title>Shewanella mangrovi sp. nov., an acetaldehyde- degrading bacterium isolated from mangrove sediment.</title>
        <authorList>
            <person name="Liu Y."/>
        </authorList>
    </citation>
    <scope>NUCLEOTIDE SEQUENCE [LARGE SCALE GENOMIC DNA]</scope>
    <source>
        <strain evidence="9">C32</strain>
    </source>
</reference>
<keyword evidence="5" id="KW-0663">Pyridoxal phosphate</keyword>
<keyword evidence="9" id="KW-1185">Reference proteome</keyword>
<proteinExistence type="inferred from homology"/>
<reference evidence="8 9" key="1">
    <citation type="submission" date="2022-02" db="EMBL/GenBank/DDBJ databases">
        <authorList>
            <person name="Zhuang L."/>
        </authorList>
    </citation>
    <scope>NUCLEOTIDE SEQUENCE [LARGE SCALE GENOMIC DNA]</scope>
    <source>
        <strain evidence="8 9">C32</strain>
    </source>
</reference>
<gene>
    <name evidence="8" type="ORF">L9G74_01075</name>
</gene>
<evidence type="ECO:0000256" key="1">
    <source>
        <dbReference type="ARBA" id="ARBA00007970"/>
    </source>
</evidence>
<keyword evidence="2 8" id="KW-0032">Aminotransferase</keyword>
<evidence type="ECO:0000256" key="2">
    <source>
        <dbReference type="ARBA" id="ARBA00022576"/>
    </source>
</evidence>
<feature type="chain" id="PRO_5047018646" evidence="6">
    <location>
        <begin position="37"/>
        <end position="390"/>
    </location>
</feature>
<dbReference type="Proteomes" id="UP001201549">
    <property type="component" value="Unassembled WGS sequence"/>
</dbReference>
<dbReference type="InterPro" id="IPR050106">
    <property type="entry name" value="HistidinolP_aminotransfase"/>
</dbReference>
<accession>A0ABT2FFG6</accession>
<dbReference type="PANTHER" id="PTHR43643:SF3">
    <property type="entry name" value="HISTIDINOL-PHOSPHATE AMINOTRANSFERASE"/>
    <property type="match status" value="1"/>
</dbReference>
<protein>
    <submittedName>
        <fullName evidence="8">Aminotransferase class I/II-fold pyridoxal phosphate-dependent enzyme</fullName>
    </submittedName>
</protein>
<dbReference type="Gene3D" id="3.40.640.10">
    <property type="entry name" value="Type I PLP-dependent aspartate aminotransferase-like (Major domain)"/>
    <property type="match status" value="1"/>
</dbReference>
<organism evidence="8 9">
    <name type="scientific">Shewanella electrica</name>
    <dbReference type="NCBI Taxonomy" id="515560"/>
    <lineage>
        <taxon>Bacteria</taxon>
        <taxon>Pseudomonadati</taxon>
        <taxon>Pseudomonadota</taxon>
        <taxon>Gammaproteobacteria</taxon>
        <taxon>Alteromonadales</taxon>
        <taxon>Shewanellaceae</taxon>
        <taxon>Shewanella</taxon>
    </lineage>
</organism>
<keyword evidence="4 6" id="KW-0732">Signal</keyword>
<dbReference type="InterPro" id="IPR006311">
    <property type="entry name" value="TAT_signal"/>
</dbReference>
<dbReference type="InterPro" id="IPR015424">
    <property type="entry name" value="PyrdxlP-dep_Trfase"/>
</dbReference>
<evidence type="ECO:0000313" key="8">
    <source>
        <dbReference type="EMBL" id="MCS4555025.1"/>
    </source>
</evidence>
<dbReference type="RefSeq" id="WP_238894409.1">
    <property type="nucleotide sequence ID" value="NZ_JAKOGG010000001.1"/>
</dbReference>
<dbReference type="EMBL" id="JAKOGG010000001">
    <property type="protein sequence ID" value="MCS4555025.1"/>
    <property type="molecule type" value="Genomic_DNA"/>
</dbReference>
<dbReference type="SUPFAM" id="SSF53383">
    <property type="entry name" value="PLP-dependent transferases"/>
    <property type="match status" value="1"/>
</dbReference>
<feature type="domain" description="Aminotransferase class I/classII large" evidence="7">
    <location>
        <begin position="56"/>
        <end position="379"/>
    </location>
</feature>
<comment type="similarity">
    <text evidence="1">Belongs to the class-II pyridoxal-phosphate-dependent aminotransferase family. Histidinol-phosphate aminotransferase subfamily.</text>
</comment>
<dbReference type="InterPro" id="IPR019546">
    <property type="entry name" value="TAT_signal_bac_arc"/>
</dbReference>
<evidence type="ECO:0000313" key="9">
    <source>
        <dbReference type="Proteomes" id="UP001201549"/>
    </source>
</evidence>
<dbReference type="PROSITE" id="PS51318">
    <property type="entry name" value="TAT"/>
    <property type="match status" value="1"/>
</dbReference>
<dbReference type="CDD" id="cd00609">
    <property type="entry name" value="AAT_like"/>
    <property type="match status" value="1"/>
</dbReference>
<name>A0ABT2FFG6_9GAMM</name>
<evidence type="ECO:0000256" key="4">
    <source>
        <dbReference type="ARBA" id="ARBA00022729"/>
    </source>
</evidence>
<evidence type="ECO:0000256" key="5">
    <source>
        <dbReference type="ARBA" id="ARBA00022898"/>
    </source>
</evidence>
<keyword evidence="3" id="KW-0808">Transferase</keyword>
<dbReference type="GO" id="GO:0008483">
    <property type="term" value="F:transaminase activity"/>
    <property type="evidence" value="ECO:0007669"/>
    <property type="project" value="UniProtKB-KW"/>
</dbReference>
<dbReference type="InterPro" id="IPR004839">
    <property type="entry name" value="Aminotransferase_I/II_large"/>
</dbReference>
<dbReference type="Gene3D" id="3.90.1150.10">
    <property type="entry name" value="Aspartate Aminotransferase, domain 1"/>
    <property type="match status" value="1"/>
</dbReference>
<dbReference type="PANTHER" id="PTHR43643">
    <property type="entry name" value="HISTIDINOL-PHOSPHATE AMINOTRANSFERASE 2"/>
    <property type="match status" value="1"/>
</dbReference>
<dbReference type="InterPro" id="IPR015421">
    <property type="entry name" value="PyrdxlP-dep_Trfase_major"/>
</dbReference>
<evidence type="ECO:0000259" key="7">
    <source>
        <dbReference type="Pfam" id="PF00155"/>
    </source>
</evidence>